<protein>
    <submittedName>
        <fullName evidence="2">Uncharacterized protein</fullName>
    </submittedName>
</protein>
<dbReference type="EMBL" id="JAGGMR010000001">
    <property type="protein sequence ID" value="MBP2190180.1"/>
    <property type="molecule type" value="Genomic_DNA"/>
</dbReference>
<feature type="region of interest" description="Disordered" evidence="1">
    <location>
        <begin position="1"/>
        <end position="21"/>
    </location>
</feature>
<comment type="caution">
    <text evidence="2">The sequence shown here is derived from an EMBL/GenBank/DDBJ whole genome shotgun (WGS) entry which is preliminary data.</text>
</comment>
<gene>
    <name evidence="2" type="ORF">BJ987_003081</name>
</gene>
<evidence type="ECO:0000313" key="2">
    <source>
        <dbReference type="EMBL" id="MBP2190180.1"/>
    </source>
</evidence>
<name>A0ABS4QER3_9NOCA</name>
<proteinExistence type="predicted"/>
<keyword evidence="3" id="KW-1185">Reference proteome</keyword>
<sequence>MAWTWQYESADGKPVPGPNAEFPTQEEAEAWLGTFGQDRLTDGASTAVLLDDGTVVYKMSLES</sequence>
<accession>A0ABS4QER3</accession>
<organism evidence="2 3">
    <name type="scientific">Nocardia goodfellowii</name>
    <dbReference type="NCBI Taxonomy" id="882446"/>
    <lineage>
        <taxon>Bacteria</taxon>
        <taxon>Bacillati</taxon>
        <taxon>Actinomycetota</taxon>
        <taxon>Actinomycetes</taxon>
        <taxon>Mycobacteriales</taxon>
        <taxon>Nocardiaceae</taxon>
        <taxon>Nocardia</taxon>
    </lineage>
</organism>
<reference evidence="2 3" key="1">
    <citation type="submission" date="2021-03" db="EMBL/GenBank/DDBJ databases">
        <title>Sequencing the genomes of 1000 actinobacteria strains.</title>
        <authorList>
            <person name="Klenk H.-P."/>
        </authorList>
    </citation>
    <scope>NUCLEOTIDE SEQUENCE [LARGE SCALE GENOMIC DNA]</scope>
    <source>
        <strain evidence="2 3">DSM 45516</strain>
    </source>
</reference>
<evidence type="ECO:0000313" key="3">
    <source>
        <dbReference type="Proteomes" id="UP001519325"/>
    </source>
</evidence>
<evidence type="ECO:0000256" key="1">
    <source>
        <dbReference type="SAM" id="MobiDB-lite"/>
    </source>
</evidence>
<dbReference type="Proteomes" id="UP001519325">
    <property type="component" value="Unassembled WGS sequence"/>
</dbReference>